<comment type="caution">
    <text evidence="1">The sequence shown here is derived from an EMBL/GenBank/DDBJ whole genome shotgun (WGS) entry which is preliminary data.</text>
</comment>
<gene>
    <name evidence="1" type="ORF">DBV15_12226</name>
</gene>
<dbReference type="EMBL" id="QBLH01001239">
    <property type="protein sequence ID" value="TGZ52573.1"/>
    <property type="molecule type" value="Genomic_DNA"/>
</dbReference>
<organism evidence="1 2">
    <name type="scientific">Temnothorax longispinosus</name>
    <dbReference type="NCBI Taxonomy" id="300112"/>
    <lineage>
        <taxon>Eukaryota</taxon>
        <taxon>Metazoa</taxon>
        <taxon>Ecdysozoa</taxon>
        <taxon>Arthropoda</taxon>
        <taxon>Hexapoda</taxon>
        <taxon>Insecta</taxon>
        <taxon>Pterygota</taxon>
        <taxon>Neoptera</taxon>
        <taxon>Endopterygota</taxon>
        <taxon>Hymenoptera</taxon>
        <taxon>Apocrita</taxon>
        <taxon>Aculeata</taxon>
        <taxon>Formicoidea</taxon>
        <taxon>Formicidae</taxon>
        <taxon>Myrmicinae</taxon>
        <taxon>Temnothorax</taxon>
    </lineage>
</organism>
<dbReference type="STRING" id="300112.A0A4S2KRK5"/>
<dbReference type="AlphaFoldDB" id="A0A4S2KRK5"/>
<evidence type="ECO:0000313" key="1">
    <source>
        <dbReference type="EMBL" id="TGZ52573.1"/>
    </source>
</evidence>
<name>A0A4S2KRK5_9HYME</name>
<dbReference type="Proteomes" id="UP000310200">
    <property type="component" value="Unassembled WGS sequence"/>
</dbReference>
<evidence type="ECO:0000313" key="2">
    <source>
        <dbReference type="Proteomes" id="UP000310200"/>
    </source>
</evidence>
<proteinExistence type="predicted"/>
<reference evidence="1 2" key="1">
    <citation type="journal article" date="2019" name="Philos. Trans. R. Soc. Lond., B, Biol. Sci.">
        <title>Ant behaviour and brain gene expression of defending hosts depend on the ecological success of the intruding social parasite.</title>
        <authorList>
            <person name="Kaur R."/>
            <person name="Stoldt M."/>
            <person name="Jongepier E."/>
            <person name="Feldmeyer B."/>
            <person name="Menzel F."/>
            <person name="Bornberg-Bauer E."/>
            <person name="Foitzik S."/>
        </authorList>
    </citation>
    <scope>NUCLEOTIDE SEQUENCE [LARGE SCALE GENOMIC DNA]</scope>
    <source>
        <tissue evidence="1">Whole body</tissue>
    </source>
</reference>
<sequence length="367" mass="41911">MKVTPATNTINPQTAGALFRLSETMNDLVMETTAWFIVMLRHLFKIITLRDRLFALSYNKMESYHTAIEIIRLFIYIFRNATIEGDWKVTLTHMIMCLEAILEIQEELLQKESLDFLCLARFSQDCIENEFSNIRIQRPKPSALECKNRLKQLAISRKAVSINSSSYNFNGSPTLIDLMSRIKKPKETDTLSSIVFLQLNVTEPLTDEEEEILYKMCGYVVFKLKQRIKCTDCYLKLLHSGPVLHPRGGFVKACEFLEGALVSVSGEVFQLLKAIELILKGIKNQLKDVGQALKAKLEHYLKKELSNFTISTCHNRNDFLISRYCSIRLRQISLELSSISANKNNTSAFGSKSMGSRLLADNFNPVK</sequence>
<protein>
    <submittedName>
        <fullName evidence="1">Transposable element p transposase</fullName>
    </submittedName>
</protein>
<accession>A0A4S2KRK5</accession>
<keyword evidence="2" id="KW-1185">Reference proteome</keyword>